<proteinExistence type="predicted"/>
<dbReference type="InterPro" id="IPR000477">
    <property type="entry name" value="RT_dom"/>
</dbReference>
<dbReference type="PANTHER" id="PTHR37984:SF5">
    <property type="entry name" value="PROTEIN NYNRIN-LIKE"/>
    <property type="match status" value="1"/>
</dbReference>
<evidence type="ECO:0000256" key="11">
    <source>
        <dbReference type="ARBA" id="ARBA00022842"/>
    </source>
</evidence>
<dbReference type="OrthoDB" id="3341476at2759"/>
<dbReference type="SUPFAM" id="SSF53098">
    <property type="entry name" value="Ribonuclease H-like"/>
    <property type="match status" value="1"/>
</dbReference>
<evidence type="ECO:0000256" key="15">
    <source>
        <dbReference type="ARBA" id="ARBA00022932"/>
    </source>
</evidence>
<dbReference type="Pfam" id="PF17917">
    <property type="entry name" value="RT_RNaseH"/>
    <property type="match status" value="1"/>
</dbReference>
<evidence type="ECO:0000259" key="21">
    <source>
        <dbReference type="PROSITE" id="PS50878"/>
    </source>
</evidence>
<feature type="compositionally biased region" description="Polar residues" evidence="19">
    <location>
        <begin position="33"/>
        <end position="57"/>
    </location>
</feature>
<dbReference type="Pfam" id="PF00078">
    <property type="entry name" value="RVT_1"/>
    <property type="match status" value="1"/>
</dbReference>
<dbReference type="GO" id="GO:0046872">
    <property type="term" value="F:metal ion binding"/>
    <property type="evidence" value="ECO:0007669"/>
    <property type="project" value="UniProtKB-KW"/>
</dbReference>
<evidence type="ECO:0000256" key="17">
    <source>
        <dbReference type="ARBA" id="ARBA00023172"/>
    </source>
</evidence>
<keyword evidence="11" id="KW-0460">Magnesium</keyword>
<dbReference type="HOGENOM" id="CLU_000384_38_3_1"/>
<keyword evidence="12" id="KW-0694">RNA-binding</keyword>
<dbReference type="FunFam" id="3.30.70.270:FF:000125">
    <property type="entry name" value="Uncharacterized protein"/>
    <property type="match status" value="1"/>
</dbReference>
<dbReference type="InterPro" id="IPR043502">
    <property type="entry name" value="DNA/RNA_pol_sf"/>
</dbReference>
<evidence type="ECO:0000256" key="6">
    <source>
        <dbReference type="ARBA" id="ARBA00022722"/>
    </source>
</evidence>
<dbReference type="Pfam" id="PF03732">
    <property type="entry name" value="Retrotrans_gag"/>
    <property type="match status" value="1"/>
</dbReference>
<evidence type="ECO:0000313" key="24">
    <source>
        <dbReference type="Proteomes" id="UP000002149"/>
    </source>
</evidence>
<dbReference type="FunFam" id="3.10.20.370:FF:000003">
    <property type="entry name" value="Transposon Tf2-6 polyprotein"/>
    <property type="match status" value="1"/>
</dbReference>
<dbReference type="FunCoup" id="Q5KF44">
    <property type="interactions" value="2"/>
</dbReference>
<organism evidence="23 24">
    <name type="scientific">Cryptococcus deneoformans (strain JEC21 / ATCC MYA-565)</name>
    <name type="common">Cryptococcus neoformans var. neoformans serotype D</name>
    <dbReference type="NCBI Taxonomy" id="214684"/>
    <lineage>
        <taxon>Eukaryota</taxon>
        <taxon>Fungi</taxon>
        <taxon>Dikarya</taxon>
        <taxon>Basidiomycota</taxon>
        <taxon>Agaricomycotina</taxon>
        <taxon>Tremellomycetes</taxon>
        <taxon>Tremellales</taxon>
        <taxon>Cryptococcaceae</taxon>
        <taxon>Cryptococcus</taxon>
        <taxon>Cryptococcus neoformans species complex</taxon>
    </lineage>
</organism>
<accession>Q5KF44</accession>
<dbReference type="InParanoid" id="Q5KF44"/>
<evidence type="ECO:0000256" key="12">
    <source>
        <dbReference type="ARBA" id="ARBA00022884"/>
    </source>
</evidence>
<evidence type="ECO:0000256" key="19">
    <source>
        <dbReference type="SAM" id="MobiDB-lite"/>
    </source>
</evidence>
<dbReference type="InterPro" id="IPR041588">
    <property type="entry name" value="Integrase_H2C2"/>
</dbReference>
<dbReference type="InterPro" id="IPR005162">
    <property type="entry name" value="Retrotrans_gag_dom"/>
</dbReference>
<dbReference type="SMART" id="SM00298">
    <property type="entry name" value="CHROMO"/>
    <property type="match status" value="1"/>
</dbReference>
<dbReference type="PANTHER" id="PTHR37984">
    <property type="entry name" value="PROTEIN CBG26694"/>
    <property type="match status" value="1"/>
</dbReference>
<evidence type="ECO:0000259" key="22">
    <source>
        <dbReference type="PROSITE" id="PS50994"/>
    </source>
</evidence>
<dbReference type="CDD" id="cd01647">
    <property type="entry name" value="RT_LTR"/>
    <property type="match status" value="1"/>
</dbReference>
<dbReference type="EC" id="2.7.7.49" evidence="2"/>
<comment type="subcellular location">
    <subcellularLocation>
        <location evidence="1">Nucleus</location>
    </subcellularLocation>
</comment>
<dbReference type="PROSITE" id="PS00598">
    <property type="entry name" value="CHROMO_1"/>
    <property type="match status" value="1"/>
</dbReference>
<dbReference type="PROSITE" id="PS50994">
    <property type="entry name" value="INTEGRASE"/>
    <property type="match status" value="1"/>
</dbReference>
<evidence type="ECO:0000256" key="8">
    <source>
        <dbReference type="ARBA" id="ARBA00022750"/>
    </source>
</evidence>
<dbReference type="GO" id="GO:0015074">
    <property type="term" value="P:DNA integration"/>
    <property type="evidence" value="ECO:0007669"/>
    <property type="project" value="UniProtKB-KW"/>
</dbReference>
<dbReference type="Proteomes" id="UP000002149">
    <property type="component" value="Chromosome 6"/>
</dbReference>
<evidence type="ECO:0000256" key="3">
    <source>
        <dbReference type="ARBA" id="ARBA00022670"/>
    </source>
</evidence>
<keyword evidence="4" id="KW-0808">Transferase</keyword>
<dbReference type="RefSeq" id="XP_571377.1">
    <property type="nucleotide sequence ID" value="XM_571377.1"/>
</dbReference>
<evidence type="ECO:0000256" key="9">
    <source>
        <dbReference type="ARBA" id="ARBA00022759"/>
    </source>
</evidence>
<dbReference type="InterPro" id="IPR023780">
    <property type="entry name" value="Chromo_domain"/>
</dbReference>
<gene>
    <name evidence="23" type="ordered locus">CNF03140</name>
</gene>
<dbReference type="VEuPathDB" id="FungiDB:CNF03140"/>
<keyword evidence="6" id="KW-0540">Nuclease</keyword>
<dbReference type="InterPro" id="IPR000953">
    <property type="entry name" value="Chromo/chromo_shadow_dom"/>
</dbReference>
<dbReference type="PaxDb" id="214684-Q5KF44"/>
<feature type="compositionally biased region" description="Basic and acidic residues" evidence="19">
    <location>
        <begin position="65"/>
        <end position="87"/>
    </location>
</feature>
<dbReference type="OMA" id="HYHEYLA"/>
<keyword evidence="13" id="KW-0229">DNA integration</keyword>
<feature type="compositionally biased region" description="Polar residues" evidence="19">
    <location>
        <begin position="131"/>
        <end position="140"/>
    </location>
</feature>
<dbReference type="GO" id="GO:0005634">
    <property type="term" value="C:nucleus"/>
    <property type="evidence" value="ECO:0007669"/>
    <property type="project" value="UniProtKB-SubCell"/>
</dbReference>
<dbReference type="GO" id="GO:0003964">
    <property type="term" value="F:RNA-directed DNA polymerase activity"/>
    <property type="evidence" value="ECO:0007669"/>
    <property type="project" value="UniProtKB-KW"/>
</dbReference>
<dbReference type="InterPro" id="IPR050951">
    <property type="entry name" value="Retrovirus_Pol_polyprotein"/>
</dbReference>
<feature type="domain" description="Integrase catalytic" evidence="22">
    <location>
        <begin position="1128"/>
        <end position="1287"/>
    </location>
</feature>
<keyword evidence="9" id="KW-0255">Endonuclease</keyword>
<dbReference type="InterPro" id="IPR041373">
    <property type="entry name" value="RT_RNaseH"/>
</dbReference>
<keyword evidence="15" id="KW-0239">DNA-directed DNA polymerase</keyword>
<feature type="domain" description="Chromo" evidence="20">
    <location>
        <begin position="1431"/>
        <end position="1484"/>
    </location>
</feature>
<dbReference type="InterPro" id="IPR043128">
    <property type="entry name" value="Rev_trsase/Diguanyl_cyclase"/>
</dbReference>
<keyword evidence="18" id="KW-0539">Nucleus</keyword>
<dbReference type="PROSITE" id="PS50878">
    <property type="entry name" value="RT_POL"/>
    <property type="match status" value="1"/>
</dbReference>
<dbReference type="GO" id="GO:0004190">
    <property type="term" value="F:aspartic-type endopeptidase activity"/>
    <property type="evidence" value="ECO:0007669"/>
    <property type="project" value="UniProtKB-KW"/>
</dbReference>
<name>Q5KF44_CRYD1</name>
<feature type="domain" description="Reverse transcriptase" evidence="21">
    <location>
        <begin position="568"/>
        <end position="747"/>
    </location>
</feature>
<dbReference type="InterPro" id="IPR056924">
    <property type="entry name" value="SH3_Tf2-1"/>
</dbReference>
<dbReference type="InterPro" id="IPR012337">
    <property type="entry name" value="RNaseH-like_sf"/>
</dbReference>
<dbReference type="CDD" id="cd00024">
    <property type="entry name" value="CD_CSD"/>
    <property type="match status" value="1"/>
</dbReference>
<dbReference type="Gene3D" id="3.30.420.10">
    <property type="entry name" value="Ribonuclease H-like superfamily/Ribonuclease H"/>
    <property type="match status" value="1"/>
</dbReference>
<evidence type="ECO:0000256" key="13">
    <source>
        <dbReference type="ARBA" id="ARBA00022908"/>
    </source>
</evidence>
<evidence type="ECO:0000256" key="18">
    <source>
        <dbReference type="ARBA" id="ARBA00023242"/>
    </source>
</evidence>
<dbReference type="GO" id="GO:0006310">
    <property type="term" value="P:DNA recombination"/>
    <property type="evidence" value="ECO:0007669"/>
    <property type="project" value="UniProtKB-KW"/>
</dbReference>
<evidence type="ECO:0000256" key="5">
    <source>
        <dbReference type="ARBA" id="ARBA00022695"/>
    </source>
</evidence>
<dbReference type="GeneID" id="3258200"/>
<dbReference type="GO" id="GO:0003723">
    <property type="term" value="F:RNA binding"/>
    <property type="evidence" value="ECO:0007669"/>
    <property type="project" value="UniProtKB-KW"/>
</dbReference>
<dbReference type="Pfam" id="PF00665">
    <property type="entry name" value="rve"/>
    <property type="match status" value="1"/>
</dbReference>
<dbReference type="Gene3D" id="3.10.10.10">
    <property type="entry name" value="HIV Type 1 Reverse Transcriptase, subunit A, domain 1"/>
    <property type="match status" value="1"/>
</dbReference>
<dbReference type="PROSITE" id="PS50013">
    <property type="entry name" value="CHROMO_2"/>
    <property type="match status" value="1"/>
</dbReference>
<keyword evidence="14" id="KW-0695">RNA-directed DNA polymerase</keyword>
<dbReference type="GO" id="GO:0006338">
    <property type="term" value="P:chromatin remodeling"/>
    <property type="evidence" value="ECO:0007669"/>
    <property type="project" value="UniProtKB-ARBA"/>
</dbReference>
<evidence type="ECO:0000256" key="16">
    <source>
        <dbReference type="ARBA" id="ARBA00023125"/>
    </source>
</evidence>
<protein>
    <recommendedName>
        <fullName evidence="2">RNA-directed DNA polymerase</fullName>
        <ecNumber evidence="2">2.7.7.49</ecNumber>
    </recommendedName>
</protein>
<dbReference type="Gene3D" id="3.10.20.370">
    <property type="match status" value="1"/>
</dbReference>
<evidence type="ECO:0000259" key="20">
    <source>
        <dbReference type="PROSITE" id="PS50013"/>
    </source>
</evidence>
<sequence>MSGPSTRSGRAVEKVEKGKEVEHTLDDDHNPAGSFNTNPQSDPFTADNTSNDTQTQLEMMRNHIARLEQQKEELTHKLEESKVERQMFDNSEDNEGKNEQELDEEDEEPRSSRDLSAQTPYPEVKREYSRQRTSVPSSRPQEPKVSQPEYYHGQYTKLSTFITQVTMVITLQPSRFPTETSKVLYAGSFLRDTPFLWFQPFVTIDPQPKFMLDFKKFCAELRKNFGDPDEEQTAERQLNTVRQQGSVSSYLATFMRYATLVQWNDEAKKACFYRGLKDDIKDELARLPKAKSFKNLQDMAIRIDSRRYERVLAKRDQQPKAPFNATRSDYTRTSYNNNRPNNFRRFSAANSMPIRSTTANTTFNKEVTPAVNLRAAFVPTLIDSGASTNFIDKRFVQTFNLKTTKIEDSIPLYLFNAAGQRTIIEEEANILVNFQKPFGHTLLRLLITDIGSYPIVLGITWLQEHNPSISWETLSIHPPVSQTTSANLAMVITNDKPPKENTDAEIVPKEYHQYLDVFDKKSADTLPEHRSFDHHIPLEEGKNPPFGPIYNLSETELEALREYLDENLKKGFIRPSESPAGAPILFVKKKDGSLRMCVDYRGINKITIKNRYPLPLIAELLDRLKSAKVFTKIDLRGAYNLLRIKAGEEWKTAFRTRYGHFEYLVMPFGLTNAPASFQHLMNHNFRDLLDIFVIIYLDDILIYSPDLETHQSHVIQVLDRLRQTQLYVKASKCEFHQTSVEFLGFVVSDQGLSMDTKKVKSITEWPTPRNLRDTQSFLGFCNFYRRFIKDYSSIAKPLIDLTKKDLPFVWEEPQRTSFEALKKSFTSVDLLRHYDPTKQLILETDASDYAIAGILSHEIDKKLEPVAFFSHKMLPAELNYPIHDKEMLAIVSAFKEWRHYFEGARETIRVYTDHRSLEYFMTTKQLNRRQARWSEFLADFDFNIIYRPGVQGTKPDALTRRHDYHPLEKGSSLTTAANPQNFQTLLRPGQYLGTATTGLDRLEISSPIKSLLKTGLETDESAKPFLDKANHPSEAHPYTRDDEGLLRYGESFYVPANNELRTLVTKECHDALTSGHPGRRKTIQLIRRHYWWPGLKGFVNHYIDSCDLCCRTKTRRHQPYGELKSLPIPPYPWSSVSMDLIEQLPPSHGYNTILVIVDRLTKMALFIPTTTSLNAEELAQLYVTHVFSKHGIPTSIVSDRGSEFTSRFWRAFTQLLHIELELSTAFHPETDGQTERVNQVLEQYLRLYTDYKQKEWAPLLPVAEFTYNNTPHSSTTMSPFFANKGYHPRASFTPDDNVPIFSPPARASITDLSKLHEHLKIEMSKAQESAALQFDKHRAPLPEYTIGDKVWLSARNIKTKRPTKKLDHRYLGPYTIIARVSSHAYRLELPKSMRIHDVFHVQLLEKYIENEIPGRTQVAPSPIEVEGDLEYEVECILDHRFYRKRRQFLIKWLGYSAEHNSWEPETALENASEIVDQYKSTHRL</sequence>
<dbReference type="Pfam" id="PF00385">
    <property type="entry name" value="Chromo"/>
    <property type="match status" value="1"/>
</dbReference>
<keyword evidence="5" id="KW-0548">Nucleotidyltransferase</keyword>
<dbReference type="GO" id="GO:0003677">
    <property type="term" value="F:DNA binding"/>
    <property type="evidence" value="ECO:0007669"/>
    <property type="project" value="UniProtKB-KW"/>
</dbReference>
<dbReference type="eggNOG" id="KOG0017">
    <property type="taxonomic scope" value="Eukaryota"/>
</dbReference>
<keyword evidence="16" id="KW-0238">DNA-binding</keyword>
<dbReference type="Gene3D" id="1.10.340.70">
    <property type="match status" value="1"/>
</dbReference>
<dbReference type="InterPro" id="IPR016197">
    <property type="entry name" value="Chromo-like_dom_sf"/>
</dbReference>
<feature type="compositionally biased region" description="Basic and acidic residues" evidence="19">
    <location>
        <begin position="10"/>
        <end position="30"/>
    </location>
</feature>
<dbReference type="Pfam" id="PF24626">
    <property type="entry name" value="SH3_Tf2-1"/>
    <property type="match status" value="1"/>
</dbReference>
<keyword evidence="7" id="KW-0479">Metal-binding</keyword>
<keyword evidence="17" id="KW-0233">DNA recombination</keyword>
<dbReference type="GO" id="GO:0006508">
    <property type="term" value="P:proteolysis"/>
    <property type="evidence" value="ECO:0007669"/>
    <property type="project" value="UniProtKB-KW"/>
</dbReference>
<keyword evidence="8" id="KW-0064">Aspartyl protease</keyword>
<dbReference type="EMBL" id="AE017346">
    <property type="protein sequence ID" value="AAW44070.1"/>
    <property type="molecule type" value="Genomic_DNA"/>
</dbReference>
<dbReference type="FunFam" id="3.30.420.10:FF:000032">
    <property type="entry name" value="Retrovirus-related Pol polyprotein from transposon 297-like Protein"/>
    <property type="match status" value="1"/>
</dbReference>
<keyword evidence="24" id="KW-1185">Reference proteome</keyword>
<dbReference type="Gene3D" id="3.30.70.270">
    <property type="match status" value="2"/>
</dbReference>
<dbReference type="SUPFAM" id="SSF54160">
    <property type="entry name" value="Chromo domain-like"/>
    <property type="match status" value="1"/>
</dbReference>
<evidence type="ECO:0000256" key="1">
    <source>
        <dbReference type="ARBA" id="ARBA00004123"/>
    </source>
</evidence>
<dbReference type="FunFam" id="2.40.70.10:FF:000148">
    <property type="entry name" value="Uncharacterized protein"/>
    <property type="match status" value="1"/>
</dbReference>
<dbReference type="InterPro" id="IPR021109">
    <property type="entry name" value="Peptidase_aspartic_dom_sf"/>
</dbReference>
<dbReference type="GO" id="GO:0004519">
    <property type="term" value="F:endonuclease activity"/>
    <property type="evidence" value="ECO:0007669"/>
    <property type="project" value="UniProtKB-KW"/>
</dbReference>
<dbReference type="SUPFAM" id="SSF56672">
    <property type="entry name" value="DNA/RNA polymerases"/>
    <property type="match status" value="1"/>
</dbReference>
<dbReference type="Gene3D" id="2.40.50.40">
    <property type="match status" value="1"/>
</dbReference>
<evidence type="ECO:0000256" key="14">
    <source>
        <dbReference type="ARBA" id="ARBA00022918"/>
    </source>
</evidence>
<dbReference type="CDD" id="cd09274">
    <property type="entry name" value="RNase_HI_RT_Ty3"/>
    <property type="match status" value="1"/>
</dbReference>
<evidence type="ECO:0000256" key="10">
    <source>
        <dbReference type="ARBA" id="ARBA00022801"/>
    </source>
</evidence>
<evidence type="ECO:0000256" key="4">
    <source>
        <dbReference type="ARBA" id="ARBA00022679"/>
    </source>
</evidence>
<feature type="region of interest" description="Disordered" evidence="19">
    <location>
        <begin position="1"/>
        <end position="150"/>
    </location>
</feature>
<keyword evidence="3" id="KW-0645">Protease</keyword>
<dbReference type="CDD" id="cd00303">
    <property type="entry name" value="retropepsin_like"/>
    <property type="match status" value="1"/>
</dbReference>
<evidence type="ECO:0000256" key="2">
    <source>
        <dbReference type="ARBA" id="ARBA00012493"/>
    </source>
</evidence>
<dbReference type="Pfam" id="PF17921">
    <property type="entry name" value="Integrase_H2C2"/>
    <property type="match status" value="1"/>
</dbReference>
<dbReference type="InterPro" id="IPR001584">
    <property type="entry name" value="Integrase_cat-core"/>
</dbReference>
<dbReference type="STRING" id="214684.Q5KF44"/>
<dbReference type="InterPro" id="IPR036397">
    <property type="entry name" value="RNaseH_sf"/>
</dbReference>
<evidence type="ECO:0000256" key="7">
    <source>
        <dbReference type="ARBA" id="ARBA00022723"/>
    </source>
</evidence>
<reference evidence="23 24" key="1">
    <citation type="journal article" date="2005" name="Science">
        <title>The genome of the basidiomycetous yeast and human pathogen Cryptococcus neoformans.</title>
        <authorList>
            <person name="Loftus B.J."/>
            <person name="Fung E."/>
            <person name="Roncaglia P."/>
            <person name="Rowley D."/>
            <person name="Amedeo P."/>
            <person name="Bruno D."/>
            <person name="Vamathevan J."/>
            <person name="Miranda M."/>
            <person name="Anderson I.J."/>
            <person name="Fraser J.A."/>
            <person name="Allen J.E."/>
            <person name="Bosdet I.E."/>
            <person name="Brent M.R."/>
            <person name="Chiu R."/>
            <person name="Doering T.L."/>
            <person name="Donlin M.J."/>
            <person name="D'Souza C.A."/>
            <person name="Fox D.S."/>
            <person name="Grinberg V."/>
            <person name="Fu J."/>
            <person name="Fukushima M."/>
            <person name="Haas B.J."/>
            <person name="Huang J.C."/>
            <person name="Janbon G."/>
            <person name="Jones S.J."/>
            <person name="Koo H.L."/>
            <person name="Krzywinski M.I."/>
            <person name="Kwon-Chung J.K."/>
            <person name="Lengeler K.B."/>
            <person name="Maiti R."/>
            <person name="Marra M.A."/>
            <person name="Marra R.E."/>
            <person name="Mathewson C.A."/>
            <person name="Mitchell T.G."/>
            <person name="Pertea M."/>
            <person name="Riggs F.R."/>
            <person name="Salzberg S.L."/>
            <person name="Schein J.E."/>
            <person name="Shvartsbeyn A."/>
            <person name="Shin H."/>
            <person name="Shumway M."/>
            <person name="Specht C.A."/>
            <person name="Suh B.B."/>
            <person name="Tenney A."/>
            <person name="Utterback T.R."/>
            <person name="Wickes B.L."/>
            <person name="Wortman J.R."/>
            <person name="Wye N.H."/>
            <person name="Kronstad J.W."/>
            <person name="Lodge J.K."/>
            <person name="Heitman J."/>
            <person name="Davis R.W."/>
            <person name="Fraser C.M."/>
            <person name="Hyman R.W."/>
        </authorList>
    </citation>
    <scope>NUCLEOTIDE SEQUENCE [LARGE SCALE GENOMIC DNA]</scope>
    <source>
        <strain evidence="24">JEC21 / ATCC MYA-565</strain>
    </source>
</reference>
<dbReference type="Gene3D" id="2.40.70.10">
    <property type="entry name" value="Acid Proteases"/>
    <property type="match status" value="1"/>
</dbReference>
<dbReference type="GO" id="GO:0003887">
    <property type="term" value="F:DNA-directed DNA polymerase activity"/>
    <property type="evidence" value="ECO:0007669"/>
    <property type="project" value="UniProtKB-KW"/>
</dbReference>
<dbReference type="KEGG" id="cne:CNF03140"/>
<keyword evidence="10" id="KW-0378">Hydrolase</keyword>
<dbReference type="InterPro" id="IPR023779">
    <property type="entry name" value="Chromodomain_CS"/>
</dbReference>
<evidence type="ECO:0000313" key="23">
    <source>
        <dbReference type="EMBL" id="AAW44070.1"/>
    </source>
</evidence>